<proteinExistence type="inferred from homology"/>
<evidence type="ECO:0000256" key="2">
    <source>
        <dbReference type="ARBA" id="ARBA00023157"/>
    </source>
</evidence>
<keyword evidence="2" id="KW-1015">Disulfide bond</keyword>
<accession>A0A2N9FRP5</accession>
<dbReference type="PANTHER" id="PTHR28627:SF1">
    <property type="entry name" value="CYTOCHROME C OXIDASE ASSEMBLY FACTOR 5"/>
    <property type="match status" value="1"/>
</dbReference>
<dbReference type="AlphaFoldDB" id="A0A2N9FRP5"/>
<dbReference type="EMBL" id="OIVN01001389">
    <property type="protein sequence ID" value="SPC93397.1"/>
    <property type="molecule type" value="Genomic_DNA"/>
</dbReference>
<dbReference type="PANTHER" id="PTHR28627">
    <property type="entry name" value="CYTOCHROME C OXIDASE ASSEMBLY FACTOR 5"/>
    <property type="match status" value="1"/>
</dbReference>
<dbReference type="GO" id="GO:0033617">
    <property type="term" value="P:mitochondrial respiratory chain complex IV assembly"/>
    <property type="evidence" value="ECO:0007669"/>
    <property type="project" value="TreeGrafter"/>
</dbReference>
<evidence type="ECO:0000313" key="3">
    <source>
        <dbReference type="EMBL" id="SPC93397.1"/>
    </source>
</evidence>
<dbReference type="Pfam" id="PF10203">
    <property type="entry name" value="Pet191_N"/>
    <property type="match status" value="1"/>
</dbReference>
<protein>
    <submittedName>
        <fullName evidence="3">Uncharacterized protein</fullName>
    </submittedName>
</protein>
<comment type="similarity">
    <text evidence="1">Belongs to the PET191 family.</text>
</comment>
<gene>
    <name evidence="3" type="ORF">FSB_LOCUS21279</name>
</gene>
<dbReference type="GO" id="GO:0005739">
    <property type="term" value="C:mitochondrion"/>
    <property type="evidence" value="ECO:0007669"/>
    <property type="project" value="TreeGrafter"/>
</dbReference>
<sequence length="47" mass="5271">MSKSCKGLAMELVKCLSESDCVKVEKRSFRECAGEKCPSISTWLMKI</sequence>
<dbReference type="InterPro" id="IPR018793">
    <property type="entry name" value="Cyt_c_oxidase_assmbl_Pet191"/>
</dbReference>
<reference evidence="3" key="1">
    <citation type="submission" date="2018-02" db="EMBL/GenBank/DDBJ databases">
        <authorList>
            <person name="Cohen D.B."/>
            <person name="Kent A.D."/>
        </authorList>
    </citation>
    <scope>NUCLEOTIDE SEQUENCE</scope>
</reference>
<organism evidence="3">
    <name type="scientific">Fagus sylvatica</name>
    <name type="common">Beechnut</name>
    <dbReference type="NCBI Taxonomy" id="28930"/>
    <lineage>
        <taxon>Eukaryota</taxon>
        <taxon>Viridiplantae</taxon>
        <taxon>Streptophyta</taxon>
        <taxon>Embryophyta</taxon>
        <taxon>Tracheophyta</taxon>
        <taxon>Spermatophyta</taxon>
        <taxon>Magnoliopsida</taxon>
        <taxon>eudicotyledons</taxon>
        <taxon>Gunneridae</taxon>
        <taxon>Pentapetalae</taxon>
        <taxon>rosids</taxon>
        <taxon>fabids</taxon>
        <taxon>Fagales</taxon>
        <taxon>Fagaceae</taxon>
        <taxon>Fagus</taxon>
    </lineage>
</organism>
<evidence type="ECO:0000256" key="1">
    <source>
        <dbReference type="ARBA" id="ARBA00007785"/>
    </source>
</evidence>
<name>A0A2N9FRP5_FAGSY</name>